<dbReference type="STRING" id="44689.Q54Q74"/>
<comment type="subcellular location">
    <subcellularLocation>
        <location evidence="2">Cytoplasm</location>
    </subcellularLocation>
</comment>
<feature type="binding site" evidence="8">
    <location>
        <position position="188"/>
    </location>
    <ligand>
        <name>Mg(2+)</name>
        <dbReference type="ChEBI" id="CHEBI:18420"/>
    </ligand>
</feature>
<evidence type="ECO:0000256" key="4">
    <source>
        <dbReference type="ARBA" id="ARBA00022723"/>
    </source>
</evidence>
<evidence type="ECO:0000256" key="6">
    <source>
        <dbReference type="ARBA" id="ARBA00023239"/>
    </source>
</evidence>
<keyword evidence="3" id="KW-0963">Cytoplasm</keyword>
<dbReference type="eggNOG" id="ENOG502QQPK">
    <property type="taxonomic scope" value="Eukaryota"/>
</dbReference>
<dbReference type="PANTHER" id="PTHR32308">
    <property type="entry name" value="LYASE BETA SUBUNIT, PUTATIVE (AFU_ORTHOLOGUE AFUA_4G13030)-RELATED"/>
    <property type="match status" value="1"/>
</dbReference>
<dbReference type="HOGENOM" id="CLU_044864_1_1_1"/>
<dbReference type="FunCoup" id="Q54Q74">
    <property type="interactions" value="95"/>
</dbReference>
<sequence length="360" mass="40562">MIHILKSVKKLRPLINNNNKLFFSSSTTTTTIIKKPGIFNKSQNIYDKPLRRVFFNVPGSDKRKIDKSLALSDTIDSIVLDLEDGVSVNRKQEARDTIQKAVVEESFGKAEVLIRVNSVDSGLLEDDIDMIGKISSYIDGLVIPKVEHPDHLIYITQLLREKCGESNANNLKFMACVESAISLINLKEICNYNEKMNSSNNNNKSQLNALIFASEDYCADTGITRTPTATELLYARSSVVNHAVANGLQAIDMVCINYKNSEVLKKETHEGVQLGFHGKQAIHPNQIDIINQSFRPSLEKFNFATKIVEQNEIHQSQGKGAFEIDGKMIDMPMVKWARNILSIENFYPPRDSEEIEQQQQ</sequence>
<accession>Q54Q74</accession>
<dbReference type="GO" id="GO:0006107">
    <property type="term" value="P:oxaloacetate metabolic process"/>
    <property type="evidence" value="ECO:0000318"/>
    <property type="project" value="GO_Central"/>
</dbReference>
<evidence type="ECO:0000256" key="3">
    <source>
        <dbReference type="ARBA" id="ARBA00022490"/>
    </source>
</evidence>
<dbReference type="SMR" id="Q54Q74"/>
<dbReference type="SUPFAM" id="SSF51621">
    <property type="entry name" value="Phosphoenolpyruvate/pyruvate domain"/>
    <property type="match status" value="1"/>
</dbReference>
<feature type="binding site" evidence="8">
    <location>
        <position position="216"/>
    </location>
    <ligand>
        <name>Mg(2+)</name>
        <dbReference type="ChEBI" id="CHEBI:18420"/>
    </ligand>
</feature>
<dbReference type="KEGG" id="ddi:DDB_G0284067"/>
<dbReference type="Gene3D" id="3.20.20.60">
    <property type="entry name" value="Phosphoenolpyruvate-binding domains"/>
    <property type="match status" value="1"/>
</dbReference>
<dbReference type="OMA" id="AWLFCPA"/>
<keyword evidence="5 8" id="KW-0460">Magnesium</keyword>
<evidence type="ECO:0000256" key="5">
    <source>
        <dbReference type="ARBA" id="ARBA00022842"/>
    </source>
</evidence>
<comment type="caution">
    <text evidence="10">The sequence shown here is derived from an EMBL/GenBank/DDBJ whole genome shotgun (WGS) entry which is preliminary data.</text>
</comment>
<comment type="cofactor">
    <cofactor evidence="1">
        <name>Mg(2+)</name>
        <dbReference type="ChEBI" id="CHEBI:18420"/>
    </cofactor>
</comment>
<dbReference type="EMBL" id="AAFI02000063">
    <property type="protein sequence ID" value="EAL65374.1"/>
    <property type="molecule type" value="Genomic_DNA"/>
</dbReference>
<reference evidence="10 11" key="1">
    <citation type="journal article" date="2005" name="Nature">
        <title>The genome of the social amoeba Dictyostelium discoideum.</title>
        <authorList>
            <consortium name="The Dictyostelium discoideum Sequencing Consortium"/>
            <person name="Eichinger L."/>
            <person name="Pachebat J.A."/>
            <person name="Glockner G."/>
            <person name="Rajandream M.A."/>
            <person name="Sucgang R."/>
            <person name="Berriman M."/>
            <person name="Song J."/>
            <person name="Olsen R."/>
            <person name="Szafranski K."/>
            <person name="Xu Q."/>
            <person name="Tunggal B."/>
            <person name="Kummerfeld S."/>
            <person name="Madera M."/>
            <person name="Konfortov B.A."/>
            <person name="Rivero F."/>
            <person name="Bankier A.T."/>
            <person name="Lehmann R."/>
            <person name="Hamlin N."/>
            <person name="Davies R."/>
            <person name="Gaudet P."/>
            <person name="Fey P."/>
            <person name="Pilcher K."/>
            <person name="Chen G."/>
            <person name="Saunders D."/>
            <person name="Sodergren E."/>
            <person name="Davis P."/>
            <person name="Kerhornou A."/>
            <person name="Nie X."/>
            <person name="Hall N."/>
            <person name="Anjard C."/>
            <person name="Hemphill L."/>
            <person name="Bason N."/>
            <person name="Farbrother P."/>
            <person name="Desany B."/>
            <person name="Just E."/>
            <person name="Morio T."/>
            <person name="Rost R."/>
            <person name="Churcher C."/>
            <person name="Cooper J."/>
            <person name="Haydock S."/>
            <person name="van Driessche N."/>
            <person name="Cronin A."/>
            <person name="Goodhead I."/>
            <person name="Muzny D."/>
            <person name="Mourier T."/>
            <person name="Pain A."/>
            <person name="Lu M."/>
            <person name="Harper D."/>
            <person name="Lindsay R."/>
            <person name="Hauser H."/>
            <person name="James K."/>
            <person name="Quiles M."/>
            <person name="Madan Babu M."/>
            <person name="Saito T."/>
            <person name="Buchrieser C."/>
            <person name="Wardroper A."/>
            <person name="Felder M."/>
            <person name="Thangavelu M."/>
            <person name="Johnson D."/>
            <person name="Knights A."/>
            <person name="Loulseged H."/>
            <person name="Mungall K."/>
            <person name="Oliver K."/>
            <person name="Price C."/>
            <person name="Quail M.A."/>
            <person name="Urushihara H."/>
            <person name="Hernandez J."/>
            <person name="Rabbinowitsch E."/>
            <person name="Steffen D."/>
            <person name="Sanders M."/>
            <person name="Ma J."/>
            <person name="Kohara Y."/>
            <person name="Sharp S."/>
            <person name="Simmonds M."/>
            <person name="Spiegler S."/>
            <person name="Tivey A."/>
            <person name="Sugano S."/>
            <person name="White B."/>
            <person name="Walker D."/>
            <person name="Woodward J."/>
            <person name="Winckler T."/>
            <person name="Tanaka Y."/>
            <person name="Shaulsky G."/>
            <person name="Schleicher M."/>
            <person name="Weinstock G."/>
            <person name="Rosenthal A."/>
            <person name="Cox E.C."/>
            <person name="Chisholm R.L."/>
            <person name="Gibbs R."/>
            <person name="Loomis W.F."/>
            <person name="Platzer M."/>
            <person name="Kay R.R."/>
            <person name="Williams J."/>
            <person name="Dear P.H."/>
            <person name="Noegel A.A."/>
            <person name="Barrell B."/>
            <person name="Kuspa A."/>
        </authorList>
    </citation>
    <scope>NUCLEOTIDE SEQUENCE [LARGE SCALE GENOMIC DNA]</scope>
    <source>
        <strain evidence="10 11">AX4</strain>
    </source>
</reference>
<evidence type="ECO:0000259" key="9">
    <source>
        <dbReference type="Pfam" id="PF03328"/>
    </source>
</evidence>
<dbReference type="InParanoid" id="Q54Q74"/>
<organism evidence="10 11">
    <name type="scientific">Dictyostelium discoideum</name>
    <name type="common">Social amoeba</name>
    <dbReference type="NCBI Taxonomy" id="44689"/>
    <lineage>
        <taxon>Eukaryota</taxon>
        <taxon>Amoebozoa</taxon>
        <taxon>Evosea</taxon>
        <taxon>Eumycetozoa</taxon>
        <taxon>Dictyostelia</taxon>
        <taxon>Dictyosteliales</taxon>
        <taxon>Dictyosteliaceae</taxon>
        <taxon>Dictyostelium</taxon>
    </lineage>
</organism>
<dbReference type="FunFam" id="3.20.20.60:FF:000008">
    <property type="entry name" value="Citrate (Pro-3S)-lyase subunit beta"/>
    <property type="match status" value="1"/>
</dbReference>
<dbReference type="Pfam" id="PF03328">
    <property type="entry name" value="HpcH_HpaI"/>
    <property type="match status" value="1"/>
</dbReference>
<dbReference type="InterPro" id="IPR015813">
    <property type="entry name" value="Pyrv/PenolPyrv_kinase-like_dom"/>
</dbReference>
<keyword evidence="11" id="KW-1185">Reference proteome</keyword>
<evidence type="ECO:0000256" key="8">
    <source>
        <dbReference type="PIRSR" id="PIRSR015582-2"/>
    </source>
</evidence>
<dbReference type="VEuPathDB" id="AmoebaDB:DDB_G0284067"/>
<evidence type="ECO:0000256" key="7">
    <source>
        <dbReference type="PIRSR" id="PIRSR015582-1"/>
    </source>
</evidence>
<dbReference type="InterPro" id="IPR005000">
    <property type="entry name" value="Aldolase/citrate-lyase_domain"/>
</dbReference>
<evidence type="ECO:0000256" key="1">
    <source>
        <dbReference type="ARBA" id="ARBA00001946"/>
    </source>
</evidence>
<proteinExistence type="predicted"/>
<dbReference type="GO" id="GO:0000287">
    <property type="term" value="F:magnesium ion binding"/>
    <property type="evidence" value="ECO:0000318"/>
    <property type="project" value="GO_Central"/>
</dbReference>
<dbReference type="PaxDb" id="44689-DDB0302641"/>
<dbReference type="dictyBase" id="DDB_G0284067">
    <property type="gene designation" value="clybl"/>
</dbReference>
<gene>
    <name evidence="10" type="primary">clybl</name>
    <name evidence="10" type="ORF">DDB_G0284067</name>
</gene>
<evidence type="ECO:0000256" key="2">
    <source>
        <dbReference type="ARBA" id="ARBA00004496"/>
    </source>
</evidence>
<dbReference type="PIRSF" id="PIRSF015582">
    <property type="entry name" value="Cit_lyase_B"/>
    <property type="match status" value="1"/>
</dbReference>
<evidence type="ECO:0000313" key="10">
    <source>
        <dbReference type="EMBL" id="EAL65374.1"/>
    </source>
</evidence>
<dbReference type="AlphaFoldDB" id="Q54Q74"/>
<dbReference type="GO" id="GO:0005737">
    <property type="term" value="C:cytoplasm"/>
    <property type="evidence" value="ECO:0007669"/>
    <property type="project" value="UniProtKB-SubCell"/>
</dbReference>
<dbReference type="PhylomeDB" id="Q54Q74"/>
<dbReference type="GO" id="GO:0016829">
    <property type="term" value="F:lyase activity"/>
    <property type="evidence" value="ECO:0007669"/>
    <property type="project" value="UniProtKB-KW"/>
</dbReference>
<dbReference type="RefSeq" id="XP_638723.1">
    <property type="nucleotide sequence ID" value="XM_633631.1"/>
</dbReference>
<protein>
    <submittedName>
        <fullName evidence="10">Citrate lyase subunit beta-like protein</fullName>
    </submittedName>
</protein>
<feature type="binding site" evidence="7">
    <location>
        <position position="188"/>
    </location>
    <ligand>
        <name>substrate</name>
    </ligand>
</feature>
<dbReference type="GeneID" id="8624393"/>
<feature type="domain" description="HpcH/HpaI aldolase/citrate lyase" evidence="9">
    <location>
        <begin position="58"/>
        <end position="284"/>
    </location>
</feature>
<dbReference type="Proteomes" id="UP000002195">
    <property type="component" value="Unassembled WGS sequence"/>
</dbReference>
<dbReference type="InterPro" id="IPR040442">
    <property type="entry name" value="Pyrv_kinase-like_dom_sf"/>
</dbReference>
<dbReference type="PANTHER" id="PTHR32308:SF0">
    <property type="entry name" value="HPCH_HPAI ALDOLASE_CITRATE LYASE DOMAIN-CONTAINING PROTEIN"/>
    <property type="match status" value="1"/>
</dbReference>
<evidence type="ECO:0000313" key="11">
    <source>
        <dbReference type="Proteomes" id="UP000002195"/>
    </source>
</evidence>
<name>Q54Q74_DICDI</name>
<feature type="binding site" evidence="7">
    <location>
        <position position="115"/>
    </location>
    <ligand>
        <name>substrate</name>
    </ligand>
</feature>
<keyword evidence="6" id="KW-0456">Lyase</keyword>
<keyword evidence="4 8" id="KW-0479">Metal-binding</keyword>
<dbReference type="InterPro" id="IPR011206">
    <property type="entry name" value="Citrate_lyase_beta/mcl1/mcl2"/>
</dbReference>